<dbReference type="AlphaFoldDB" id="A0AAW1RCS4"/>
<dbReference type="GO" id="GO:0046872">
    <property type="term" value="F:metal ion binding"/>
    <property type="evidence" value="ECO:0007669"/>
    <property type="project" value="UniProtKB-KW"/>
</dbReference>
<name>A0AAW1RCS4_9CHLO</name>
<dbReference type="PANTHER" id="PTHR10720:SF0">
    <property type="entry name" value="HEME OXYGENASE"/>
    <property type="match status" value="1"/>
</dbReference>
<dbReference type="Proteomes" id="UP001445335">
    <property type="component" value="Unassembled WGS sequence"/>
</dbReference>
<dbReference type="SUPFAM" id="SSF48613">
    <property type="entry name" value="Heme oxygenase-like"/>
    <property type="match status" value="1"/>
</dbReference>
<protein>
    <recommendedName>
        <fullName evidence="6">Heme oxygenase</fullName>
    </recommendedName>
</protein>
<dbReference type="Pfam" id="PF01126">
    <property type="entry name" value="Heme_oxygenase"/>
    <property type="match status" value="1"/>
</dbReference>
<proteinExistence type="predicted"/>
<keyword evidence="2" id="KW-0479">Metal-binding</keyword>
<evidence type="ECO:0000313" key="4">
    <source>
        <dbReference type="EMBL" id="KAK9831387.1"/>
    </source>
</evidence>
<evidence type="ECO:0008006" key="6">
    <source>
        <dbReference type="Google" id="ProtNLM"/>
    </source>
</evidence>
<gene>
    <name evidence="4" type="ORF">WJX81_000041</name>
</gene>
<dbReference type="InterPro" id="IPR016053">
    <property type="entry name" value="Haem_Oase-like"/>
</dbReference>
<comment type="caution">
    <text evidence="4">The sequence shown here is derived from an EMBL/GenBank/DDBJ whole genome shotgun (WGS) entry which is preliminary data.</text>
</comment>
<dbReference type="Gene3D" id="1.20.910.10">
    <property type="entry name" value="Heme oxygenase-like"/>
    <property type="match status" value="1"/>
</dbReference>
<keyword evidence="5" id="KW-1185">Reference proteome</keyword>
<evidence type="ECO:0000256" key="2">
    <source>
        <dbReference type="ARBA" id="ARBA00022723"/>
    </source>
</evidence>
<evidence type="ECO:0000313" key="5">
    <source>
        <dbReference type="Proteomes" id="UP001445335"/>
    </source>
</evidence>
<sequence>MAATSRHQHNASNALVSAKLAVILTTRELYGRALIDFWHVHSALEDALKAQRTKCTEVAKLEELLPKCGRSAHFAEDICFFTGQPPEAQGPPRPAVAAYVEHLSTAAQEDPRTLIAHAFTQQMALLAGGQAVSKLVRKQLALPPGRGTAAFHFSEDSRQIAQHYRDTVDALAPGLGEEGVRKVLSEHVRAFELNNHILRTFAVGYWPSLCASVRYIPVKAQIMLASILAAVCALLAARQLHR</sequence>
<dbReference type="EMBL" id="JALJOU010000046">
    <property type="protein sequence ID" value="KAK9831387.1"/>
    <property type="molecule type" value="Genomic_DNA"/>
</dbReference>
<dbReference type="PRINTS" id="PR00088">
    <property type="entry name" value="HAEMOXYGNASE"/>
</dbReference>
<dbReference type="GO" id="GO:0004392">
    <property type="term" value="F:heme oxygenase (decyclizing) activity"/>
    <property type="evidence" value="ECO:0007669"/>
    <property type="project" value="InterPro"/>
</dbReference>
<evidence type="ECO:0000256" key="1">
    <source>
        <dbReference type="ARBA" id="ARBA00022617"/>
    </source>
</evidence>
<evidence type="ECO:0000256" key="3">
    <source>
        <dbReference type="ARBA" id="ARBA00023004"/>
    </source>
</evidence>
<dbReference type="InterPro" id="IPR016084">
    <property type="entry name" value="Haem_Oase-like_multi-hlx"/>
</dbReference>
<organism evidence="4 5">
    <name type="scientific">Elliptochloris bilobata</name>
    <dbReference type="NCBI Taxonomy" id="381761"/>
    <lineage>
        <taxon>Eukaryota</taxon>
        <taxon>Viridiplantae</taxon>
        <taxon>Chlorophyta</taxon>
        <taxon>core chlorophytes</taxon>
        <taxon>Trebouxiophyceae</taxon>
        <taxon>Trebouxiophyceae incertae sedis</taxon>
        <taxon>Elliptochloris clade</taxon>
        <taxon>Elliptochloris</taxon>
    </lineage>
</organism>
<dbReference type="GO" id="GO:0006788">
    <property type="term" value="P:heme oxidation"/>
    <property type="evidence" value="ECO:0007669"/>
    <property type="project" value="InterPro"/>
</dbReference>
<dbReference type="PANTHER" id="PTHR10720">
    <property type="entry name" value="HEME OXYGENASE"/>
    <property type="match status" value="1"/>
</dbReference>
<dbReference type="InterPro" id="IPR002051">
    <property type="entry name" value="Haem_Oase"/>
</dbReference>
<keyword evidence="1" id="KW-0349">Heme</keyword>
<dbReference type="CDD" id="cd19165">
    <property type="entry name" value="HemeO"/>
    <property type="match status" value="1"/>
</dbReference>
<reference evidence="4 5" key="1">
    <citation type="journal article" date="2024" name="Nat. Commun.">
        <title>Phylogenomics reveals the evolutionary origins of lichenization in chlorophyte algae.</title>
        <authorList>
            <person name="Puginier C."/>
            <person name="Libourel C."/>
            <person name="Otte J."/>
            <person name="Skaloud P."/>
            <person name="Haon M."/>
            <person name="Grisel S."/>
            <person name="Petersen M."/>
            <person name="Berrin J.G."/>
            <person name="Delaux P.M."/>
            <person name="Dal Grande F."/>
            <person name="Keller J."/>
        </authorList>
    </citation>
    <scope>NUCLEOTIDE SEQUENCE [LARGE SCALE GENOMIC DNA]</scope>
    <source>
        <strain evidence="4 5">SAG 245.80</strain>
    </source>
</reference>
<keyword evidence="3" id="KW-0408">Iron</keyword>
<accession>A0AAW1RCS4</accession>